<reference evidence="4" key="1">
    <citation type="submission" date="2022-10" db="EMBL/GenBank/DDBJ databases">
        <title>Whole-Genome Sequencing of Brachybacterium huguangmaarense BRM-3, Isolated from Betula schmidtii.</title>
        <authorList>
            <person name="Haam D."/>
        </authorList>
    </citation>
    <scope>NUCLEOTIDE SEQUENCE</scope>
    <source>
        <strain evidence="4">BRM-3</strain>
    </source>
</reference>
<dbReference type="SUPFAM" id="SSF51445">
    <property type="entry name" value="(Trans)glycosidases"/>
    <property type="match status" value="1"/>
</dbReference>
<dbReference type="PANTHER" id="PTHR43002">
    <property type="entry name" value="GLYCOGEN DEBRANCHING ENZYME"/>
    <property type="match status" value="1"/>
</dbReference>
<dbReference type="InterPro" id="IPR017853">
    <property type="entry name" value="GH"/>
</dbReference>
<dbReference type="RefSeq" id="WP_263595059.1">
    <property type="nucleotide sequence ID" value="NZ_CP107020.1"/>
</dbReference>
<dbReference type="Gene3D" id="2.60.40.10">
    <property type="entry name" value="Immunoglobulins"/>
    <property type="match status" value="3"/>
</dbReference>
<feature type="domain" description="SLH" evidence="3">
    <location>
        <begin position="1190"/>
        <end position="1249"/>
    </location>
</feature>
<dbReference type="InterPro" id="IPR011839">
    <property type="entry name" value="Pullul_strch"/>
</dbReference>
<dbReference type="Pfam" id="PF00395">
    <property type="entry name" value="SLH"/>
    <property type="match status" value="3"/>
</dbReference>
<feature type="chain" id="PRO_5045071663" evidence="2">
    <location>
        <begin position="36"/>
        <end position="1316"/>
    </location>
</feature>
<dbReference type="Gene3D" id="3.20.20.80">
    <property type="entry name" value="Glycosidases"/>
    <property type="match status" value="1"/>
</dbReference>
<dbReference type="PROSITE" id="PS51272">
    <property type="entry name" value="SLH"/>
    <property type="match status" value="3"/>
</dbReference>
<keyword evidence="5" id="KW-1185">Reference proteome</keyword>
<dbReference type="SUPFAM" id="SSF81296">
    <property type="entry name" value="E set domains"/>
    <property type="match status" value="2"/>
</dbReference>
<dbReference type="InterPro" id="IPR014756">
    <property type="entry name" value="Ig_E-set"/>
</dbReference>
<evidence type="ECO:0000313" key="4">
    <source>
        <dbReference type="EMBL" id="UYG17852.1"/>
    </source>
</evidence>
<evidence type="ECO:0000256" key="2">
    <source>
        <dbReference type="SAM" id="SignalP"/>
    </source>
</evidence>
<name>A0ABY6G406_9MICO</name>
<feature type="domain" description="SLH" evidence="3">
    <location>
        <begin position="1126"/>
        <end position="1189"/>
    </location>
</feature>
<dbReference type="CDD" id="cd11341">
    <property type="entry name" value="AmyAc_Pullulanase_LD-like"/>
    <property type="match status" value="1"/>
</dbReference>
<organism evidence="4 5">
    <name type="scientific">Brachybacterium huguangmaarense</name>
    <dbReference type="NCBI Taxonomy" id="1652028"/>
    <lineage>
        <taxon>Bacteria</taxon>
        <taxon>Bacillati</taxon>
        <taxon>Actinomycetota</taxon>
        <taxon>Actinomycetes</taxon>
        <taxon>Micrococcales</taxon>
        <taxon>Dermabacteraceae</taxon>
        <taxon>Brachybacterium</taxon>
    </lineage>
</organism>
<dbReference type="CDD" id="cd12962">
    <property type="entry name" value="X25_BaPul_like"/>
    <property type="match status" value="2"/>
</dbReference>
<dbReference type="InterPro" id="IPR013783">
    <property type="entry name" value="Ig-like_fold"/>
</dbReference>
<dbReference type="InterPro" id="IPR004193">
    <property type="entry name" value="Glyco_hydro_13_N"/>
</dbReference>
<protein>
    <submittedName>
        <fullName evidence="4">Pullulanase-type alpha-1,6-glucosidase</fullName>
    </submittedName>
</protein>
<dbReference type="CDD" id="cd02860">
    <property type="entry name" value="E_set_Pullulanase"/>
    <property type="match status" value="1"/>
</dbReference>
<accession>A0ABY6G406</accession>
<dbReference type="InterPro" id="IPR054409">
    <property type="entry name" value="X25_BaPul-like"/>
</dbReference>
<proteinExistence type="inferred from homology"/>
<feature type="signal peptide" evidence="2">
    <location>
        <begin position="1"/>
        <end position="35"/>
    </location>
</feature>
<dbReference type="Gene3D" id="2.60.40.1180">
    <property type="entry name" value="Golgi alpha-mannosidase II"/>
    <property type="match status" value="1"/>
</dbReference>
<dbReference type="SUPFAM" id="SSF51011">
    <property type="entry name" value="Glycosyl hydrolase domain"/>
    <property type="match status" value="1"/>
</dbReference>
<comment type="similarity">
    <text evidence="1">Belongs to the glycosyl hydrolase 13 family.</text>
</comment>
<gene>
    <name evidence="4" type="primary">pulA</name>
    <name evidence="4" type="ORF">BRM3_05365</name>
</gene>
<evidence type="ECO:0000256" key="1">
    <source>
        <dbReference type="ARBA" id="ARBA00008061"/>
    </source>
</evidence>
<dbReference type="Gene3D" id="2.60.40.1130">
    <property type="entry name" value="Rab geranylgeranyltransferase alpha-subunit, insert domain"/>
    <property type="match status" value="1"/>
</dbReference>
<evidence type="ECO:0000313" key="5">
    <source>
        <dbReference type="Proteomes" id="UP001164305"/>
    </source>
</evidence>
<dbReference type="InterPro" id="IPR024561">
    <property type="entry name" value="Pullul_strch_C"/>
</dbReference>
<dbReference type="Pfam" id="PF17967">
    <property type="entry name" value="Pullulanase_N2"/>
    <property type="match status" value="1"/>
</dbReference>
<evidence type="ECO:0000259" key="3">
    <source>
        <dbReference type="PROSITE" id="PS51272"/>
    </source>
</evidence>
<sequence length="1316" mass="140837">MPSPLLPLARRAAAIGGSLAVVLAGQLGAAPAALAEDPAEVVVAGDLQSALGCPGDWQPDCADTALSLDDASGLYSATYDLPAGEYQYKLAVGGSWDESYGQGGVPGGENLTTTHADGPITFWYDPATHYLTDTATAPVITLPGSFDQELGCPSDWAPDCMSTWMQDLDGDGVFTFSTTAIPAGSHEVKVAHGRSWDENYGMNGEVGGANYTFATQAGKDVTFRYTLSTHVLEIVVADPPVDGTGQQLGHLLDATTIAWPTDRVTAGASWELWSSPTGGLTVADGTVTGGARLGELARDAAGLTAEQLENRGHLTGFTALTLSGVDRETLGEALTGQLAVVQRDADGAVQVFTGLQIPGVLDDLYADAARRGGDLGLRFADGVPTLTLWAPTAVSVSLQLFDADGANPESVPMTRQDDGTWTVTGDASWEDRSYLYDVEVYVPSLDALHHNLVTDPYSVGLTLDSERSVLLDLDDPRWAPDVWTDTSAPTVAQFADQTIYEMHVRDFSVGDTTVPAAERGTYAAFGEAGSDGTTRLRELAEAGMTTVHLLPTFDIASIEEDRDLQKTPQIPADAGPSSTAQQAAVVAVASQDAYNWGYDPFHYMTPEGSYATTGHQSGGPRTTEFRSMVGDLHDMGLQVVLDQVYNHTAASGQEKTSVLDQVVPGYYQRLSLTGSVETSTCCQNIATEHAMAEQLMVDSTVMWAKDYHVDGFRFDLMGHSSRENMLAIRSALDDLTLDEDGVDGSSIYLYGEGWNFGEVADNARFTQATQGQLDDTSIGAFNDRLRDGVHGGSPFDVDKRTHQGFGNGLSTDPNDNAEGSADTQLADLRHRTDLVRLGLAGNLKDYRFTDASGAVVTGAEVDYNGAPAGYASRPEESVNYVDAHDNETLYDMNVWKLPQDTSMDDRVRMNTLSLATTALGQSPSFWAGGTDLLRSKSLDRDSYDSGDHVNAIDWTGSDNGFGRGLPPEGKNGEAWPLMRPMLEDEALHPGSEAIGASADQTLDLLRLRSSSNLFTLGDASLIEQKVTFPNAGPEATPGLLVMRIDDTVGEDADPELDGIVTVFNVSDEAIDEAIDDMAGEGYVLSPVQADGSDAVVKSASWDAATGTAHVPARTVAVFVKAQGAEPTQRFTDVPPGTMYFDEIEWMGAEGISTGYPDGTFRPLSPVGRDAMAEYLYRLAGSPAVTPPRTQPFRDVKPGMEHYDAIIWAYQQGIARGWSDGTFRPTQAIDRDAMAAFIYRYAGEPEVPQPTTAPFRDVPAGSQFAREIAWLKSEGISTGWPDGTYRPGTPMNRDAMAAFLYRLVNEQQITYLSEADS</sequence>
<dbReference type="InterPro" id="IPR013780">
    <property type="entry name" value="Glyco_hydro_b"/>
</dbReference>
<dbReference type="InterPro" id="IPR040671">
    <property type="entry name" value="Pullulanase_N2"/>
</dbReference>
<dbReference type="Proteomes" id="UP001164305">
    <property type="component" value="Chromosome"/>
</dbReference>
<dbReference type="EMBL" id="CP107020">
    <property type="protein sequence ID" value="UYG17852.1"/>
    <property type="molecule type" value="Genomic_DNA"/>
</dbReference>
<feature type="domain" description="SLH" evidence="3">
    <location>
        <begin position="1250"/>
        <end position="1313"/>
    </location>
</feature>
<dbReference type="Pfam" id="PF02922">
    <property type="entry name" value="CBM_48"/>
    <property type="match status" value="1"/>
</dbReference>
<dbReference type="InterPro" id="IPR001119">
    <property type="entry name" value="SLH_dom"/>
</dbReference>
<dbReference type="Pfam" id="PF22058">
    <property type="entry name" value="X25_BaPul_like"/>
    <property type="match status" value="2"/>
</dbReference>
<dbReference type="Pfam" id="PF11852">
    <property type="entry name" value="Pullul_strch_C"/>
    <property type="match status" value="1"/>
</dbReference>
<keyword evidence="2" id="KW-0732">Signal</keyword>
<dbReference type="NCBIfam" id="TIGR02103">
    <property type="entry name" value="pullul_strch"/>
    <property type="match status" value="1"/>
</dbReference>